<dbReference type="Proteomes" id="UP000269721">
    <property type="component" value="Unassembled WGS sequence"/>
</dbReference>
<evidence type="ECO:0000256" key="3">
    <source>
        <dbReference type="SAM" id="Phobius"/>
    </source>
</evidence>
<dbReference type="PROSITE" id="PS50002">
    <property type="entry name" value="SH3"/>
    <property type="match status" value="1"/>
</dbReference>
<evidence type="ECO:0000256" key="1">
    <source>
        <dbReference type="ARBA" id="ARBA00022443"/>
    </source>
</evidence>
<dbReference type="AlphaFoldDB" id="A0A4P9WA93"/>
<feature type="transmembrane region" description="Helical" evidence="3">
    <location>
        <begin position="174"/>
        <end position="198"/>
    </location>
</feature>
<keyword evidence="3" id="KW-1133">Transmembrane helix</keyword>
<dbReference type="OrthoDB" id="5595608at2759"/>
<feature type="domain" description="SH3" evidence="4">
    <location>
        <begin position="283"/>
        <end position="344"/>
    </location>
</feature>
<protein>
    <recommendedName>
        <fullName evidence="4">SH3 domain-containing protein</fullName>
    </recommendedName>
</protein>
<keyword evidence="3" id="KW-0472">Membrane</keyword>
<evidence type="ECO:0000313" key="5">
    <source>
        <dbReference type="EMBL" id="RKO87156.1"/>
    </source>
</evidence>
<evidence type="ECO:0000259" key="4">
    <source>
        <dbReference type="PROSITE" id="PS50002"/>
    </source>
</evidence>
<proteinExistence type="predicted"/>
<keyword evidence="6" id="KW-1185">Reference proteome</keyword>
<dbReference type="Pfam" id="PF00018">
    <property type="entry name" value="SH3_1"/>
    <property type="match status" value="1"/>
</dbReference>
<dbReference type="InterPro" id="IPR001452">
    <property type="entry name" value="SH3_domain"/>
</dbReference>
<name>A0A4P9WA93_9FUNG</name>
<evidence type="ECO:0000313" key="6">
    <source>
        <dbReference type="Proteomes" id="UP000269721"/>
    </source>
</evidence>
<sequence length="355" mass="36505">MLSPELGGRAIEKPQTSDAAPVQLKLALRLRHARNPGPRGFIALVAGQTSTVAIGGATGGGSASYASLPKRRASREAPACAAQTIQSPTLSTFPCAANTSGIVAQNIAAFVSTYSTAPVAGSSGGQPAGNAYGSLTSFGKWLVQTDPSTSTLTSNSTLPNSTTTSAASSSVRTAAIAGGVAGGLVLVAAAIIATVCFLRRKRPVMRAVPTEIPANPLVAPVPNDIAERIRAPKAQIGAEMPPAYIGYAEPVERPAEPTFAPKKSDEMVDESGNKLAKKIDVQAPETVYRALCAYVPKRDDEINVKLGNEMIIRKVLGPDWVRASNLTDGTEGIVSLSVIDVGKNFVGGSGPAMDA</sequence>
<dbReference type="SUPFAM" id="SSF50044">
    <property type="entry name" value="SH3-domain"/>
    <property type="match status" value="1"/>
</dbReference>
<dbReference type="EMBL" id="KZ997634">
    <property type="protein sequence ID" value="RKO87156.1"/>
    <property type="molecule type" value="Genomic_DNA"/>
</dbReference>
<accession>A0A4P9WA93</accession>
<keyword evidence="3" id="KW-0812">Transmembrane</keyword>
<dbReference type="InterPro" id="IPR036028">
    <property type="entry name" value="SH3-like_dom_sf"/>
</dbReference>
<organism evidence="5 6">
    <name type="scientific">Blyttiomyces helicus</name>
    <dbReference type="NCBI Taxonomy" id="388810"/>
    <lineage>
        <taxon>Eukaryota</taxon>
        <taxon>Fungi</taxon>
        <taxon>Fungi incertae sedis</taxon>
        <taxon>Chytridiomycota</taxon>
        <taxon>Chytridiomycota incertae sedis</taxon>
        <taxon>Chytridiomycetes</taxon>
        <taxon>Chytridiomycetes incertae sedis</taxon>
        <taxon>Blyttiomyces</taxon>
    </lineage>
</organism>
<evidence type="ECO:0000256" key="2">
    <source>
        <dbReference type="PROSITE-ProRule" id="PRU00192"/>
    </source>
</evidence>
<dbReference type="Gene3D" id="2.30.30.40">
    <property type="entry name" value="SH3 Domains"/>
    <property type="match status" value="1"/>
</dbReference>
<reference evidence="6" key="1">
    <citation type="journal article" date="2018" name="Nat. Microbiol.">
        <title>Leveraging single-cell genomics to expand the fungal tree of life.</title>
        <authorList>
            <person name="Ahrendt S.R."/>
            <person name="Quandt C.A."/>
            <person name="Ciobanu D."/>
            <person name="Clum A."/>
            <person name="Salamov A."/>
            <person name="Andreopoulos B."/>
            <person name="Cheng J.F."/>
            <person name="Woyke T."/>
            <person name="Pelin A."/>
            <person name="Henrissat B."/>
            <person name="Reynolds N.K."/>
            <person name="Benny G.L."/>
            <person name="Smith M.E."/>
            <person name="James T.Y."/>
            <person name="Grigoriev I.V."/>
        </authorList>
    </citation>
    <scope>NUCLEOTIDE SEQUENCE [LARGE SCALE GENOMIC DNA]</scope>
</reference>
<gene>
    <name evidence="5" type="ORF">BDK51DRAFT_37456</name>
</gene>
<keyword evidence="1 2" id="KW-0728">SH3 domain</keyword>